<gene>
    <name evidence="2" type="ORF">SHTP_4963</name>
</gene>
<proteinExistence type="predicted"/>
<evidence type="ECO:0000256" key="1">
    <source>
        <dbReference type="SAM" id="SignalP"/>
    </source>
</evidence>
<reference evidence="2 3" key="1">
    <citation type="submission" date="2016-08" db="EMBL/GenBank/DDBJ databases">
        <title>Complete genome sequence of Mycobacterium shinshuense, a subspecies of M. ulcerans.</title>
        <authorList>
            <person name="Yoshida M."/>
            <person name="Ogura Y."/>
            <person name="Hayashi T."/>
            <person name="Hoshino Y."/>
        </authorList>
    </citation>
    <scope>NUCLEOTIDE SEQUENCE [LARGE SCALE GENOMIC DNA]</scope>
    <source>
        <strain evidence="3">ATCC 33728</strain>
    </source>
</reference>
<evidence type="ECO:0000313" key="2">
    <source>
        <dbReference type="EMBL" id="BAV43799.1"/>
    </source>
</evidence>
<sequence length="212" mass="21358">MSTAITLAISAAAAFSAGTAGAIPDPGGATRVGLRAAGRHCDFSITAFAPQVPPGPTGTGSALIRTAGSTVIAEVHLVNTALPGMHYDVGLIQAPRPSSAPCGPGAPDTAFTGLDLDGSGAGTVTIRNAIRPGATGVWVLVQRPSSFSQDPAEVYTSDFLASILAGIGPARGRTDGSAGKNGTSYPIAAACCGDPMEVMRQWRPMWSKEVQP</sequence>
<protein>
    <recommendedName>
        <fullName evidence="4">Secreted protein</fullName>
    </recommendedName>
</protein>
<accession>A0A1B4Y9R6</accession>
<organism evidence="2 3">
    <name type="scientific">Mycobacterium ulcerans subsp. shinshuense</name>
    <dbReference type="NCBI Taxonomy" id="1124626"/>
    <lineage>
        <taxon>Bacteria</taxon>
        <taxon>Bacillati</taxon>
        <taxon>Actinomycetota</taxon>
        <taxon>Actinomycetes</taxon>
        <taxon>Mycobacteriales</taxon>
        <taxon>Mycobacteriaceae</taxon>
        <taxon>Mycobacterium</taxon>
        <taxon>Mycobacterium ulcerans group</taxon>
    </lineage>
</organism>
<feature type="chain" id="PRO_5008572981" description="Secreted protein" evidence="1">
    <location>
        <begin position="23"/>
        <end position="212"/>
    </location>
</feature>
<dbReference type="Proteomes" id="UP000218067">
    <property type="component" value="Chromosome"/>
</dbReference>
<name>A0A1B4Y9R6_MYCUL</name>
<dbReference type="AlphaFoldDB" id="A0A1B4Y9R6"/>
<evidence type="ECO:0008006" key="4">
    <source>
        <dbReference type="Google" id="ProtNLM"/>
    </source>
</evidence>
<dbReference type="EMBL" id="AP017624">
    <property type="protein sequence ID" value="BAV43799.1"/>
    <property type="molecule type" value="Genomic_DNA"/>
</dbReference>
<keyword evidence="1" id="KW-0732">Signal</keyword>
<evidence type="ECO:0000313" key="3">
    <source>
        <dbReference type="Proteomes" id="UP000218067"/>
    </source>
</evidence>
<feature type="signal peptide" evidence="1">
    <location>
        <begin position="1"/>
        <end position="22"/>
    </location>
</feature>